<dbReference type="NCBIfam" id="TIGR00037">
    <property type="entry name" value="eIF_5A"/>
    <property type="match status" value="1"/>
</dbReference>
<proteinExistence type="inferred from homology"/>
<dbReference type="SMART" id="SM01376">
    <property type="entry name" value="eIF-5a"/>
    <property type="match status" value="1"/>
</dbReference>
<dbReference type="PIRSF" id="PIRSF003025">
    <property type="entry name" value="eIF5A"/>
    <property type="match status" value="1"/>
</dbReference>
<dbReference type="InterPro" id="IPR048670">
    <property type="entry name" value="IF5A-like_N"/>
</dbReference>
<organism evidence="3 4">
    <name type="scientific">Mycena pura</name>
    <dbReference type="NCBI Taxonomy" id="153505"/>
    <lineage>
        <taxon>Eukaryota</taxon>
        <taxon>Fungi</taxon>
        <taxon>Dikarya</taxon>
        <taxon>Basidiomycota</taxon>
        <taxon>Agaricomycotina</taxon>
        <taxon>Agaricomycetes</taxon>
        <taxon>Agaricomycetidae</taxon>
        <taxon>Agaricales</taxon>
        <taxon>Marasmiineae</taxon>
        <taxon>Mycenaceae</taxon>
        <taxon>Mycena</taxon>
    </lineage>
</organism>
<comment type="PTM">
    <text evidence="1">eIF-5A seems to be the only eukaryotic protein to have a hypusine residue which is a post-translational modification of a lysine by the addition of a butylamino group.</text>
</comment>
<keyword evidence="1" id="KW-0385">Hypusine</keyword>
<dbReference type="GO" id="GO:0045905">
    <property type="term" value="P:positive regulation of translational termination"/>
    <property type="evidence" value="ECO:0007669"/>
    <property type="project" value="UniProtKB-UniRule"/>
</dbReference>
<sequence>MPHPVLPFSSYGIDDKDIVSYEHAKAKALKSSPSTKTFSVQVVALRTQHHVLIKDRPVRIVDLTVSRCACKNRGKMHIVGIDIFTRKKLEDVTPVKASISAPILVSAEYTLLNIDGPILNLLTKGDELKDDVNVPGGDLGASLMAAFREGKELRVKTLSALAEEHVVAYEEVGD</sequence>
<feature type="domain" description="Translation initiation factor 5A C-terminal" evidence="2">
    <location>
        <begin position="103"/>
        <end position="170"/>
    </location>
</feature>
<reference evidence="3" key="1">
    <citation type="submission" date="2023-03" db="EMBL/GenBank/DDBJ databases">
        <title>Massive genome expansion in bonnet fungi (Mycena s.s.) driven by repeated elements and novel gene families across ecological guilds.</title>
        <authorList>
            <consortium name="Lawrence Berkeley National Laboratory"/>
            <person name="Harder C.B."/>
            <person name="Miyauchi S."/>
            <person name="Viragh M."/>
            <person name="Kuo A."/>
            <person name="Thoen E."/>
            <person name="Andreopoulos B."/>
            <person name="Lu D."/>
            <person name="Skrede I."/>
            <person name="Drula E."/>
            <person name="Henrissat B."/>
            <person name="Morin E."/>
            <person name="Kohler A."/>
            <person name="Barry K."/>
            <person name="LaButti K."/>
            <person name="Morin E."/>
            <person name="Salamov A."/>
            <person name="Lipzen A."/>
            <person name="Mereny Z."/>
            <person name="Hegedus B."/>
            <person name="Baldrian P."/>
            <person name="Stursova M."/>
            <person name="Weitz H."/>
            <person name="Taylor A."/>
            <person name="Grigoriev I.V."/>
            <person name="Nagy L.G."/>
            <person name="Martin F."/>
            <person name="Kauserud H."/>
        </authorList>
    </citation>
    <scope>NUCLEOTIDE SEQUENCE</scope>
    <source>
        <strain evidence="3">9144</strain>
    </source>
</reference>
<name>A0AAD6V2S3_9AGAR</name>
<dbReference type="Gene3D" id="2.40.50.140">
    <property type="entry name" value="Nucleic acid-binding proteins"/>
    <property type="match status" value="1"/>
</dbReference>
<dbReference type="SUPFAM" id="SSF50249">
    <property type="entry name" value="Nucleic acid-binding proteins"/>
    <property type="match status" value="1"/>
</dbReference>
<dbReference type="InterPro" id="IPR012340">
    <property type="entry name" value="NA-bd_OB-fold"/>
</dbReference>
<dbReference type="GO" id="GO:0043022">
    <property type="term" value="F:ribosome binding"/>
    <property type="evidence" value="ECO:0007669"/>
    <property type="project" value="UniProtKB-UniRule"/>
</dbReference>
<dbReference type="GO" id="GO:0045901">
    <property type="term" value="P:positive regulation of translational elongation"/>
    <property type="evidence" value="ECO:0007669"/>
    <property type="project" value="UniProtKB-UniRule"/>
</dbReference>
<comment type="similarity">
    <text evidence="1">Belongs to the eIF-5A family.</text>
</comment>
<dbReference type="GO" id="GO:0003723">
    <property type="term" value="F:RNA binding"/>
    <property type="evidence" value="ECO:0007669"/>
    <property type="project" value="InterPro"/>
</dbReference>
<evidence type="ECO:0000256" key="1">
    <source>
        <dbReference type="RuleBase" id="RU362005"/>
    </source>
</evidence>
<dbReference type="EMBL" id="JARJCW010000073">
    <property type="protein sequence ID" value="KAJ7198306.1"/>
    <property type="molecule type" value="Genomic_DNA"/>
</dbReference>
<dbReference type="InterPro" id="IPR020189">
    <property type="entry name" value="IF5A_C"/>
</dbReference>
<dbReference type="GO" id="GO:0003743">
    <property type="term" value="F:translation initiation factor activity"/>
    <property type="evidence" value="ECO:0007669"/>
    <property type="project" value="UniProtKB-KW"/>
</dbReference>
<dbReference type="Pfam" id="PF21485">
    <property type="entry name" value="IF5A-like_N"/>
    <property type="match status" value="1"/>
</dbReference>
<dbReference type="InterPro" id="IPR014722">
    <property type="entry name" value="Rib_uL2_dom2"/>
</dbReference>
<dbReference type="AlphaFoldDB" id="A0AAD6V2S3"/>
<accession>A0AAD6V2S3</accession>
<evidence type="ECO:0000313" key="3">
    <source>
        <dbReference type="EMBL" id="KAJ7198306.1"/>
    </source>
</evidence>
<comment type="caution">
    <text evidence="3">The sequence shown here is derived from an EMBL/GenBank/DDBJ whole genome shotgun (WGS) entry which is preliminary data.</text>
</comment>
<dbReference type="InterPro" id="IPR008991">
    <property type="entry name" value="Translation_prot_SH3-like_sf"/>
</dbReference>
<evidence type="ECO:0000313" key="4">
    <source>
        <dbReference type="Proteomes" id="UP001219525"/>
    </source>
</evidence>
<dbReference type="SUPFAM" id="SSF50104">
    <property type="entry name" value="Translation proteins SH3-like domain"/>
    <property type="match status" value="1"/>
</dbReference>
<evidence type="ECO:0000259" key="2">
    <source>
        <dbReference type="SMART" id="SM01376"/>
    </source>
</evidence>
<keyword evidence="1" id="KW-0648">Protein biosynthesis</keyword>
<dbReference type="GO" id="GO:0003746">
    <property type="term" value="F:translation elongation factor activity"/>
    <property type="evidence" value="ECO:0007669"/>
    <property type="project" value="UniProtKB-UniRule"/>
</dbReference>
<gene>
    <name evidence="3" type="ORF">GGX14DRAFT_666478</name>
</gene>
<protein>
    <recommendedName>
        <fullName evidence="1">Eukaryotic translation initiation factor 5A</fullName>
        <shortName evidence="1">eIF-5A</shortName>
    </recommendedName>
</protein>
<dbReference type="InterPro" id="IPR001884">
    <property type="entry name" value="IF5A-like"/>
</dbReference>
<dbReference type="Pfam" id="PF01287">
    <property type="entry name" value="eIF-5a"/>
    <property type="match status" value="1"/>
</dbReference>
<dbReference type="Gene3D" id="2.30.30.30">
    <property type="match status" value="1"/>
</dbReference>
<keyword evidence="3" id="KW-0396">Initiation factor</keyword>
<keyword evidence="4" id="KW-1185">Reference proteome</keyword>
<dbReference type="Proteomes" id="UP001219525">
    <property type="component" value="Unassembled WGS sequence"/>
</dbReference>
<dbReference type="PANTHER" id="PTHR11673">
    <property type="entry name" value="TRANSLATION INITIATION FACTOR 5A FAMILY MEMBER"/>
    <property type="match status" value="1"/>
</dbReference>
<comment type="function">
    <text evidence="1">Translation factor that promotes translation elongation and termination, particularly upon ribosome stalling at specific amino acid sequence contexts. Binds between the exit (E) and peptidyl (P) site of the ribosome and promotes rescue of stalled ribosome: specifically required for efficient translation of polyproline-containing peptides as well as other motifs that stall the ribosome. Acts as ribosome quality control (RQC) cofactor by joining the RQC complex to facilitate peptidyl transfer during CAT tailing step.</text>
</comment>